<dbReference type="Proteomes" id="UP000566819">
    <property type="component" value="Unassembled WGS sequence"/>
</dbReference>
<reference evidence="1 2" key="1">
    <citation type="submission" date="2020-03" db="EMBL/GenBank/DDBJ databases">
        <title>Draft Genome Sequence of Cudoniella acicularis.</title>
        <authorList>
            <person name="Buettner E."/>
            <person name="Kellner H."/>
        </authorList>
    </citation>
    <scope>NUCLEOTIDE SEQUENCE [LARGE SCALE GENOMIC DNA]</scope>
    <source>
        <strain evidence="1 2">DSM 108380</strain>
    </source>
</reference>
<sequence>MEDGLEAELDINDVDVRIEDEVAEFVPDKELESVGEEDDMDELGAELKVDELNVWVDDKVIELRFEVDELEVGKVVGLELRMVDNEVIEPGFEADELNIRVDDKVIELGFEVDVLDVGKVVRVEFRMEDNDVELPVREPSTNESGILFPAHAQIQWDNVYNTCGPPSNTNTGGAAILAEVVAMAKSAGNFMDSVDSKSASPWDYYRVITAFDAFFDAQQTDAQTRWNTVRANLKTMENVATPPMPIWVSCDDTTVFGYDTVGMVSRQYFKDPATQAKTYIDPPIRLCAEGVVVNGETKYLSAYRSPLQDYNLLVICPKETSENILLSQLSYKEGDALYSQTTLSTTFFHEMAHVMIRDMKADTSGGIAADGERYGWGGTQEVRSTYSVQNPDSLTFYAMALSMEEYLWNSGSAVSLQSQYTLLQQNDPRPIQNLNLPQPTS</sequence>
<dbReference type="AlphaFoldDB" id="A0A8H4RGY9"/>
<organism evidence="1 2">
    <name type="scientific">Cudoniella acicularis</name>
    <dbReference type="NCBI Taxonomy" id="354080"/>
    <lineage>
        <taxon>Eukaryota</taxon>
        <taxon>Fungi</taxon>
        <taxon>Dikarya</taxon>
        <taxon>Ascomycota</taxon>
        <taxon>Pezizomycotina</taxon>
        <taxon>Leotiomycetes</taxon>
        <taxon>Helotiales</taxon>
        <taxon>Tricladiaceae</taxon>
        <taxon>Cudoniella</taxon>
    </lineage>
</organism>
<evidence type="ECO:0000313" key="1">
    <source>
        <dbReference type="EMBL" id="KAF4629408.1"/>
    </source>
</evidence>
<dbReference type="EMBL" id="JAAMPI010000680">
    <property type="protein sequence ID" value="KAF4629408.1"/>
    <property type="molecule type" value="Genomic_DNA"/>
</dbReference>
<dbReference type="InterPro" id="IPR024079">
    <property type="entry name" value="MetalloPept_cat_dom_sf"/>
</dbReference>
<name>A0A8H4RGY9_9HELO</name>
<comment type="caution">
    <text evidence="1">The sequence shown here is derived from an EMBL/GenBank/DDBJ whole genome shotgun (WGS) entry which is preliminary data.</text>
</comment>
<dbReference type="GO" id="GO:0008237">
    <property type="term" value="F:metallopeptidase activity"/>
    <property type="evidence" value="ECO:0007669"/>
    <property type="project" value="InterPro"/>
</dbReference>
<keyword evidence="2" id="KW-1185">Reference proteome</keyword>
<evidence type="ECO:0000313" key="2">
    <source>
        <dbReference type="Proteomes" id="UP000566819"/>
    </source>
</evidence>
<gene>
    <name evidence="1" type="ORF">G7Y89_g8736</name>
</gene>
<protein>
    <submittedName>
        <fullName evidence="1">Uncharacterized protein</fullName>
    </submittedName>
</protein>
<accession>A0A8H4RGY9</accession>
<dbReference type="OrthoDB" id="3938114at2759"/>
<proteinExistence type="predicted"/>
<dbReference type="Gene3D" id="3.40.390.10">
    <property type="entry name" value="Collagenase (Catalytic Domain)"/>
    <property type="match status" value="1"/>
</dbReference>